<dbReference type="Gene3D" id="3.30.300.30">
    <property type="match status" value="1"/>
</dbReference>
<dbReference type="GO" id="GO:0016874">
    <property type="term" value="F:ligase activity"/>
    <property type="evidence" value="ECO:0007669"/>
    <property type="project" value="UniProtKB-KW"/>
</dbReference>
<dbReference type="Gene3D" id="3.40.50.12780">
    <property type="entry name" value="N-terminal domain of ligase-like"/>
    <property type="match status" value="1"/>
</dbReference>
<dbReference type="InterPro" id="IPR045851">
    <property type="entry name" value="AMP-bd_C_sf"/>
</dbReference>
<dbReference type="InterPro" id="IPR020845">
    <property type="entry name" value="AMP-binding_CS"/>
</dbReference>
<organism evidence="9 10">
    <name type="scientific">Terrabacter lapilli</name>
    <dbReference type="NCBI Taxonomy" id="436231"/>
    <lineage>
        <taxon>Bacteria</taxon>
        <taxon>Bacillati</taxon>
        <taxon>Actinomycetota</taxon>
        <taxon>Actinomycetes</taxon>
        <taxon>Micrococcales</taxon>
        <taxon>Intrasporangiaceae</taxon>
        <taxon>Terrabacter</taxon>
    </lineage>
</organism>
<evidence type="ECO:0000259" key="8">
    <source>
        <dbReference type="Pfam" id="PF13193"/>
    </source>
</evidence>
<dbReference type="PANTHER" id="PTHR24095">
    <property type="entry name" value="ACETYL-COENZYME A SYNTHETASE"/>
    <property type="match status" value="1"/>
</dbReference>
<dbReference type="EC" id="6.2.1.1" evidence="1"/>
<name>A0ABN2S781_9MICO</name>
<feature type="compositionally biased region" description="Low complexity" evidence="6">
    <location>
        <begin position="599"/>
        <end position="625"/>
    </location>
</feature>
<comment type="caution">
    <text evidence="9">The sequence shown here is derived from an EMBL/GenBank/DDBJ whole genome shotgun (WGS) entry which is preliminary data.</text>
</comment>
<dbReference type="Pfam" id="PF00501">
    <property type="entry name" value="AMP-binding"/>
    <property type="match status" value="1"/>
</dbReference>
<dbReference type="EMBL" id="BAAAPU010000007">
    <property type="protein sequence ID" value="GAA1981502.1"/>
    <property type="molecule type" value="Genomic_DNA"/>
</dbReference>
<evidence type="ECO:0000256" key="2">
    <source>
        <dbReference type="ARBA" id="ARBA00022598"/>
    </source>
</evidence>
<dbReference type="Pfam" id="PF13193">
    <property type="entry name" value="AMP-binding_C"/>
    <property type="match status" value="1"/>
</dbReference>
<dbReference type="Proteomes" id="UP001500013">
    <property type="component" value="Unassembled WGS sequence"/>
</dbReference>
<protein>
    <recommendedName>
        <fullName evidence="1">acetate--CoA ligase</fullName>
        <ecNumber evidence="1">6.2.1.1</ecNumber>
    </recommendedName>
</protein>
<keyword evidence="5" id="KW-0007">Acetylation</keyword>
<evidence type="ECO:0000256" key="5">
    <source>
        <dbReference type="ARBA" id="ARBA00022990"/>
    </source>
</evidence>
<accession>A0ABN2S781</accession>
<reference evidence="9 10" key="1">
    <citation type="journal article" date="2019" name="Int. J. Syst. Evol. Microbiol.">
        <title>The Global Catalogue of Microorganisms (GCM) 10K type strain sequencing project: providing services to taxonomists for standard genome sequencing and annotation.</title>
        <authorList>
            <consortium name="The Broad Institute Genomics Platform"/>
            <consortium name="The Broad Institute Genome Sequencing Center for Infectious Disease"/>
            <person name="Wu L."/>
            <person name="Ma J."/>
        </authorList>
    </citation>
    <scope>NUCLEOTIDE SEQUENCE [LARGE SCALE GENOMIC DNA]</scope>
    <source>
        <strain evidence="9 10">JCM 15628</strain>
    </source>
</reference>
<dbReference type="InterPro" id="IPR000873">
    <property type="entry name" value="AMP-dep_synth/lig_dom"/>
</dbReference>
<keyword evidence="2 9" id="KW-0436">Ligase</keyword>
<evidence type="ECO:0000313" key="10">
    <source>
        <dbReference type="Proteomes" id="UP001500013"/>
    </source>
</evidence>
<evidence type="ECO:0000256" key="6">
    <source>
        <dbReference type="SAM" id="MobiDB-lite"/>
    </source>
</evidence>
<dbReference type="NCBIfam" id="NF003313">
    <property type="entry name" value="PRK04319.1"/>
    <property type="match status" value="1"/>
</dbReference>
<dbReference type="InterPro" id="IPR025110">
    <property type="entry name" value="AMP-bd_C"/>
</dbReference>
<keyword evidence="3" id="KW-0547">Nucleotide-binding</keyword>
<evidence type="ECO:0000256" key="1">
    <source>
        <dbReference type="ARBA" id="ARBA00013275"/>
    </source>
</evidence>
<dbReference type="SUPFAM" id="SSF56801">
    <property type="entry name" value="Acetyl-CoA synthetase-like"/>
    <property type="match status" value="1"/>
</dbReference>
<evidence type="ECO:0000256" key="4">
    <source>
        <dbReference type="ARBA" id="ARBA00022840"/>
    </source>
</evidence>
<dbReference type="RefSeq" id="WP_344062289.1">
    <property type="nucleotide sequence ID" value="NZ_BAAAPU010000007.1"/>
</dbReference>
<proteinExistence type="predicted"/>
<keyword evidence="4" id="KW-0067">ATP-binding</keyword>
<keyword evidence="10" id="KW-1185">Reference proteome</keyword>
<evidence type="ECO:0000256" key="3">
    <source>
        <dbReference type="ARBA" id="ARBA00022741"/>
    </source>
</evidence>
<dbReference type="InterPro" id="IPR042099">
    <property type="entry name" value="ANL_N_sf"/>
</dbReference>
<sequence>MAEMAVQGSARDRQIEHAPALPPLVGDYESRRRTFSWEVARSWLQGDEAGHLNLAHEAVDRHASGPLADTVAIRFLDRAAPTTELTYRQLGERSDVTATALRLLGIRPGDGVCTLLPRSPELYLTVLGTLKAGAVYCPLFPAFGPEPVVERLRLGHIRLLVTDSLSYTRKVAPQRASLPDLEHVLVTDADQSGEDGAPEGTTAWADALGAGETAYDPGTFAVAPTRPDDPALLHFTSGTTGKPKGAVHVHEAILAHHVTAEFALDLRPGDVYWCTADPGWVTGTSYGILGPLSCGVTIVTDAADFDARRWFRILQDERVTVFYTAPTALRMLMRAGVGLAREHSFPQLRHVVSVGEPLNPEAVVWGLEAFGLPVHDTWWQTETGAIMVSNFPGMPVRPGSMGRPVPGVDVAVLRQGADGRAEVVDGTVRVLGPGEVGELALRPGWPSMFRAYLDDPDRYAKAFADGWYLSGDLARTDADGYVWFIGRADDVIKSAGHLIGPFEVESALMEHPAVAEVGVIGKPDPLAGEIVKAFVTLKVGHEPSPALARELIAFGRHRLGSVAPREIAFDQALPHTRSGKVMRRLLRARELGLPEGDLSTVETSVSTSASTSATTSASASGEPPS</sequence>
<feature type="domain" description="AMP-dependent synthetase/ligase" evidence="7">
    <location>
        <begin position="69"/>
        <end position="453"/>
    </location>
</feature>
<evidence type="ECO:0000313" key="9">
    <source>
        <dbReference type="EMBL" id="GAA1981502.1"/>
    </source>
</evidence>
<evidence type="ECO:0000259" key="7">
    <source>
        <dbReference type="Pfam" id="PF00501"/>
    </source>
</evidence>
<feature type="domain" description="AMP-binding enzyme C-terminal" evidence="8">
    <location>
        <begin position="503"/>
        <end position="580"/>
    </location>
</feature>
<dbReference type="PANTHER" id="PTHR24095:SF14">
    <property type="entry name" value="ACETYL-COENZYME A SYNTHETASE 1"/>
    <property type="match status" value="1"/>
</dbReference>
<feature type="region of interest" description="Disordered" evidence="6">
    <location>
        <begin position="596"/>
        <end position="625"/>
    </location>
</feature>
<gene>
    <name evidence="9" type="primary">acsA</name>
    <name evidence="9" type="ORF">GCM10009817_23320</name>
</gene>
<dbReference type="PROSITE" id="PS00455">
    <property type="entry name" value="AMP_BINDING"/>
    <property type="match status" value="1"/>
</dbReference>